<organism evidence="1 2">
    <name type="scientific">Ceratopteris richardii</name>
    <name type="common">Triangle waterfern</name>
    <dbReference type="NCBI Taxonomy" id="49495"/>
    <lineage>
        <taxon>Eukaryota</taxon>
        <taxon>Viridiplantae</taxon>
        <taxon>Streptophyta</taxon>
        <taxon>Embryophyta</taxon>
        <taxon>Tracheophyta</taxon>
        <taxon>Polypodiopsida</taxon>
        <taxon>Polypodiidae</taxon>
        <taxon>Polypodiales</taxon>
        <taxon>Pteridineae</taxon>
        <taxon>Pteridaceae</taxon>
        <taxon>Parkerioideae</taxon>
        <taxon>Ceratopteris</taxon>
    </lineage>
</organism>
<accession>A0A8T2RVY3</accession>
<gene>
    <name evidence="1" type="ORF">KP509_24G064400</name>
</gene>
<name>A0A8T2RVY3_CERRI</name>
<evidence type="ECO:0000313" key="2">
    <source>
        <dbReference type="Proteomes" id="UP000825935"/>
    </source>
</evidence>
<proteinExistence type="predicted"/>
<dbReference type="AlphaFoldDB" id="A0A8T2RVY3"/>
<keyword evidence="2" id="KW-1185">Reference proteome</keyword>
<protein>
    <submittedName>
        <fullName evidence="1">Uncharacterized protein</fullName>
    </submittedName>
</protein>
<dbReference type="Proteomes" id="UP000825935">
    <property type="component" value="Chromosome 24"/>
</dbReference>
<sequence length="71" mass="8182">MCTVSSMETTTPTNTSRTREWEVPQVPLVSLHHMIISSFSGYHDTKACTKKRKRRLFHSLLRRLTVGVSSY</sequence>
<evidence type="ECO:0000313" key="1">
    <source>
        <dbReference type="EMBL" id="KAH7300480.1"/>
    </source>
</evidence>
<comment type="caution">
    <text evidence="1">The sequence shown here is derived from an EMBL/GenBank/DDBJ whole genome shotgun (WGS) entry which is preliminary data.</text>
</comment>
<reference evidence="1" key="1">
    <citation type="submission" date="2021-08" db="EMBL/GenBank/DDBJ databases">
        <title>WGS assembly of Ceratopteris richardii.</title>
        <authorList>
            <person name="Marchant D.B."/>
            <person name="Chen G."/>
            <person name="Jenkins J."/>
            <person name="Shu S."/>
            <person name="Leebens-Mack J."/>
            <person name="Grimwood J."/>
            <person name="Schmutz J."/>
            <person name="Soltis P."/>
            <person name="Soltis D."/>
            <person name="Chen Z.-H."/>
        </authorList>
    </citation>
    <scope>NUCLEOTIDE SEQUENCE</scope>
    <source>
        <strain evidence="1">Whitten #5841</strain>
        <tissue evidence="1">Leaf</tissue>
    </source>
</reference>
<dbReference type="EMBL" id="CM035429">
    <property type="protein sequence ID" value="KAH7300480.1"/>
    <property type="molecule type" value="Genomic_DNA"/>
</dbReference>